<dbReference type="SUPFAM" id="SSF81296">
    <property type="entry name" value="E set domains"/>
    <property type="match status" value="1"/>
</dbReference>
<reference evidence="12" key="1">
    <citation type="submission" date="2016-06" db="UniProtKB">
        <authorList>
            <consortium name="WormBaseParasite"/>
        </authorList>
    </citation>
    <scope>IDENTIFICATION</scope>
</reference>
<accession>A0A183TBW7</accession>
<gene>
    <name evidence="10" type="ORF">SSLN_LOCUS13965</name>
</gene>
<keyword evidence="11" id="KW-1185">Reference proteome</keyword>
<dbReference type="Pfam" id="PF04739">
    <property type="entry name" value="AMPKBI"/>
    <property type="match status" value="1"/>
</dbReference>
<keyword evidence="5" id="KW-0443">Lipid metabolism</keyword>
<dbReference type="CDD" id="cd02859">
    <property type="entry name" value="E_set_AMPKbeta_like_N"/>
    <property type="match status" value="1"/>
</dbReference>
<name>A0A183TBW7_SCHSO</name>
<evidence type="ECO:0000256" key="8">
    <source>
        <dbReference type="SAM" id="MobiDB-lite"/>
    </source>
</evidence>
<evidence type="ECO:0000313" key="11">
    <source>
        <dbReference type="Proteomes" id="UP000275846"/>
    </source>
</evidence>
<feature type="region of interest" description="Disordered" evidence="8">
    <location>
        <begin position="69"/>
        <end position="102"/>
    </location>
</feature>
<evidence type="ECO:0000259" key="9">
    <source>
        <dbReference type="SMART" id="SM01010"/>
    </source>
</evidence>
<dbReference type="AlphaFoldDB" id="A0A183TBW7"/>
<dbReference type="SMART" id="SM01010">
    <property type="entry name" value="AMPKBI"/>
    <property type="match status" value="1"/>
</dbReference>
<evidence type="ECO:0000313" key="12">
    <source>
        <dbReference type="WBParaSite" id="SSLN_0001449701-mRNA-1"/>
    </source>
</evidence>
<dbReference type="GO" id="GO:0005634">
    <property type="term" value="C:nucleus"/>
    <property type="evidence" value="ECO:0007669"/>
    <property type="project" value="TreeGrafter"/>
</dbReference>
<dbReference type="PANTHER" id="PTHR10343">
    <property type="entry name" value="5'-AMP-ACTIVATED PROTEIN KINASE , BETA SUBUNIT"/>
    <property type="match status" value="1"/>
</dbReference>
<dbReference type="OrthoDB" id="531008at2759"/>
<dbReference type="PANTHER" id="PTHR10343:SF84">
    <property type="entry name" value="5'-AMP-ACTIVATED PROTEIN KINASE SUBUNIT BETA-1"/>
    <property type="match status" value="1"/>
</dbReference>
<evidence type="ECO:0000256" key="3">
    <source>
        <dbReference type="ARBA" id="ARBA00022553"/>
    </source>
</evidence>
<evidence type="ECO:0000256" key="4">
    <source>
        <dbReference type="ARBA" id="ARBA00022832"/>
    </source>
</evidence>
<dbReference type="Proteomes" id="UP000275846">
    <property type="component" value="Unassembled WGS sequence"/>
</dbReference>
<evidence type="ECO:0000256" key="1">
    <source>
        <dbReference type="ARBA" id="ARBA00010926"/>
    </source>
</evidence>
<evidence type="ECO:0000256" key="2">
    <source>
        <dbReference type="ARBA" id="ARBA00022516"/>
    </source>
</evidence>
<dbReference type="InterPro" id="IPR013783">
    <property type="entry name" value="Ig-like_fold"/>
</dbReference>
<dbReference type="Gene3D" id="6.20.250.60">
    <property type="match status" value="1"/>
</dbReference>
<dbReference type="GO" id="GO:0007165">
    <property type="term" value="P:signal transduction"/>
    <property type="evidence" value="ECO:0007669"/>
    <property type="project" value="TreeGrafter"/>
</dbReference>
<dbReference type="GO" id="GO:0031588">
    <property type="term" value="C:nucleotide-activated protein kinase complex"/>
    <property type="evidence" value="ECO:0007669"/>
    <property type="project" value="TreeGrafter"/>
</dbReference>
<feature type="compositionally biased region" description="Polar residues" evidence="8">
    <location>
        <begin position="75"/>
        <end position="90"/>
    </location>
</feature>
<dbReference type="STRING" id="70667.A0A183TBW7"/>
<keyword evidence="3" id="KW-0597">Phosphoprotein</keyword>
<feature type="domain" description="Association with the SNF1 complex (ASC)" evidence="9">
    <location>
        <begin position="211"/>
        <end position="329"/>
    </location>
</feature>
<dbReference type="GO" id="GO:0006631">
    <property type="term" value="P:fatty acid metabolic process"/>
    <property type="evidence" value="ECO:0007669"/>
    <property type="project" value="UniProtKB-KW"/>
</dbReference>
<dbReference type="EMBL" id="UYSU01038525">
    <property type="protein sequence ID" value="VDM00351.1"/>
    <property type="molecule type" value="Genomic_DNA"/>
</dbReference>
<feature type="region of interest" description="Disordered" evidence="8">
    <location>
        <begin position="1"/>
        <end position="24"/>
    </location>
</feature>
<dbReference type="InterPro" id="IPR037256">
    <property type="entry name" value="ASC_dom_sf"/>
</dbReference>
<protein>
    <recommendedName>
        <fullName evidence="7">5'-AMP-activated protein kinase subunit beta-1</fullName>
    </recommendedName>
</protein>
<dbReference type="FunFam" id="2.60.40.10:FF:000139">
    <property type="entry name" value="Protein kinase AMP-activated non-catalytic subunit beta 1"/>
    <property type="match status" value="1"/>
</dbReference>
<dbReference type="Gene3D" id="2.60.40.10">
    <property type="entry name" value="Immunoglobulins"/>
    <property type="match status" value="1"/>
</dbReference>
<feature type="region of interest" description="Disordered" evidence="8">
    <location>
        <begin position="206"/>
        <end position="260"/>
    </location>
</feature>
<evidence type="ECO:0000256" key="5">
    <source>
        <dbReference type="ARBA" id="ARBA00023098"/>
    </source>
</evidence>
<evidence type="ECO:0000313" key="10">
    <source>
        <dbReference type="EMBL" id="VDM00351.1"/>
    </source>
</evidence>
<reference evidence="10 11" key="2">
    <citation type="submission" date="2018-11" db="EMBL/GenBank/DDBJ databases">
        <authorList>
            <consortium name="Pathogen Informatics"/>
        </authorList>
    </citation>
    <scope>NUCLEOTIDE SEQUENCE [LARGE SCALE GENOMIC DNA]</scope>
    <source>
        <strain evidence="10 11">NST_G2</strain>
    </source>
</reference>
<dbReference type="Pfam" id="PF16561">
    <property type="entry name" value="AMPK1_CBM"/>
    <property type="match status" value="1"/>
</dbReference>
<dbReference type="InterPro" id="IPR032640">
    <property type="entry name" value="AMPK1_CBM"/>
</dbReference>
<evidence type="ECO:0000256" key="7">
    <source>
        <dbReference type="ARBA" id="ARBA00040010"/>
    </source>
</evidence>
<dbReference type="GO" id="GO:0005737">
    <property type="term" value="C:cytoplasm"/>
    <property type="evidence" value="ECO:0007669"/>
    <property type="project" value="TreeGrafter"/>
</dbReference>
<dbReference type="SUPFAM" id="SSF160219">
    <property type="entry name" value="AMPKBI-like"/>
    <property type="match status" value="1"/>
</dbReference>
<keyword evidence="4" id="KW-0276">Fatty acid metabolism</keyword>
<comment type="function">
    <text evidence="6">Non-catalytic subunit of AMP-activated protein kinase (AMPK), an energy sensor protein kinase that plays a key role in regulating cellular energy metabolism. In response to reduction of intracellular ATP levels, AMPK activates energy-producing pathways and inhibits energy-consuming processes: inhibits protein, carbohydrate and lipid biosynthesis, as well as cell growth and proliferation. AMPK acts via direct phosphorylation of metabolic enzymes, and by longer-term effects via phosphorylation of transcription regulators. Also acts as a regulator of cellular polarity by remodeling the actin cytoskeleton; probably by indirectly activating myosin. Beta non-catalytic subunit acts as a scaffold on which the AMPK complex assembles, via its C-terminus that bridges alpha (PRKAA1 or PRKAA2) and gamma subunits (PRKAG1, PRKAG2 or PRKAG3).</text>
</comment>
<dbReference type="InterPro" id="IPR050827">
    <property type="entry name" value="CRP1_MDG1_kinase"/>
</dbReference>
<proteinExistence type="inferred from homology"/>
<comment type="similarity">
    <text evidence="1">Belongs to the 5'-AMP-activated protein kinase beta subunit family.</text>
</comment>
<dbReference type="InterPro" id="IPR014756">
    <property type="entry name" value="Ig_E-set"/>
</dbReference>
<sequence>MGNAAGSSKRRSSIDDDYVGSLSVTNNPYYPPKRKFILQASQAVNDDDPVVSILTEGHTIEAIANQLRDSRLQDPSEQPSLFVGSLNNQEAPFDTSDEPPPQPTLPTVFKWEGGGKDVYISGTFNGWKSKIPMVTAITIVFCFSKQNFYTIIDLPEGEHQYKFIVDGQWKLGKDQPTVTSSTGVQNNTITVNLSDFDVIETLTNMDAVPTGSSPPGEYGQIIPPNPTTQTASSGLTSGVSSSGTGAQPAPTALGIDAKSSKPPLLPPQLLQVILNRDTNVHCDPNLLPQPNHVMLNHMYALSIKDGVIVLSAISRYRQKFVSTVLYKPI</sequence>
<dbReference type="InterPro" id="IPR006828">
    <property type="entry name" value="ASC_dom"/>
</dbReference>
<keyword evidence="2" id="KW-0444">Lipid biosynthesis</keyword>
<organism evidence="12">
    <name type="scientific">Schistocephalus solidus</name>
    <name type="common">Tapeworm</name>
    <dbReference type="NCBI Taxonomy" id="70667"/>
    <lineage>
        <taxon>Eukaryota</taxon>
        <taxon>Metazoa</taxon>
        <taxon>Spiralia</taxon>
        <taxon>Lophotrochozoa</taxon>
        <taxon>Platyhelminthes</taxon>
        <taxon>Cestoda</taxon>
        <taxon>Eucestoda</taxon>
        <taxon>Diphyllobothriidea</taxon>
        <taxon>Diphyllobothriidae</taxon>
        <taxon>Schistocephalus</taxon>
    </lineage>
</organism>
<dbReference type="WBParaSite" id="SSLN_0001449701-mRNA-1">
    <property type="protein sequence ID" value="SSLN_0001449701-mRNA-1"/>
    <property type="gene ID" value="SSLN_0001449701"/>
</dbReference>
<dbReference type="GO" id="GO:0019901">
    <property type="term" value="F:protein kinase binding"/>
    <property type="evidence" value="ECO:0007669"/>
    <property type="project" value="TreeGrafter"/>
</dbReference>
<evidence type="ECO:0000256" key="6">
    <source>
        <dbReference type="ARBA" id="ARBA00025180"/>
    </source>
</evidence>
<feature type="compositionally biased region" description="Low complexity" evidence="8">
    <location>
        <begin position="232"/>
        <end position="245"/>
    </location>
</feature>